<reference evidence="1 2" key="1">
    <citation type="journal article" date="2016" name="Nat. Commun.">
        <title>Thousands of microbial genomes shed light on interconnected biogeochemical processes in an aquifer system.</title>
        <authorList>
            <person name="Anantharaman K."/>
            <person name="Brown C.T."/>
            <person name="Hug L.A."/>
            <person name="Sharon I."/>
            <person name="Castelle C.J."/>
            <person name="Probst A.J."/>
            <person name="Thomas B.C."/>
            <person name="Singh A."/>
            <person name="Wilkins M.J."/>
            <person name="Karaoz U."/>
            <person name="Brodie E.L."/>
            <person name="Williams K.H."/>
            <person name="Hubbard S.S."/>
            <person name="Banfield J.F."/>
        </authorList>
    </citation>
    <scope>NUCLEOTIDE SEQUENCE [LARGE SCALE GENOMIC DNA]</scope>
</reference>
<evidence type="ECO:0008006" key="3">
    <source>
        <dbReference type="Google" id="ProtNLM"/>
    </source>
</evidence>
<dbReference type="STRING" id="1802200.A2812_02745"/>
<proteinExistence type="predicted"/>
<comment type="caution">
    <text evidence="1">The sequence shown here is derived from an EMBL/GenBank/DDBJ whole genome shotgun (WGS) entry which is preliminary data.</text>
</comment>
<evidence type="ECO:0000313" key="1">
    <source>
        <dbReference type="EMBL" id="OGZ63481.1"/>
    </source>
</evidence>
<protein>
    <recommendedName>
        <fullName evidence="3">Chorismate mutase domain-containing protein</fullName>
    </recommendedName>
</protein>
<accession>A0A1G2HMM2</accession>
<name>A0A1G2HMM2_9BACT</name>
<evidence type="ECO:0000313" key="2">
    <source>
        <dbReference type="Proteomes" id="UP000177190"/>
    </source>
</evidence>
<gene>
    <name evidence="1" type="ORF">A2812_02745</name>
</gene>
<dbReference type="EMBL" id="MHOM01000034">
    <property type="protein sequence ID" value="OGZ63481.1"/>
    <property type="molecule type" value="Genomic_DNA"/>
</dbReference>
<dbReference type="AlphaFoldDB" id="A0A1G2HMM2"/>
<sequence length="66" mass="7595">MTDKRKLEIAMASLKYVMRRQGGVHLTSQTKRELGNAAKETGIPAEELLEFFRPLVQEMVDEVFKK</sequence>
<organism evidence="1 2">
    <name type="scientific">Candidatus Staskawiczbacteria bacterium RIFCSPHIGHO2_01_FULL_36_16</name>
    <dbReference type="NCBI Taxonomy" id="1802200"/>
    <lineage>
        <taxon>Bacteria</taxon>
        <taxon>Candidatus Staskawicziibacteriota</taxon>
    </lineage>
</organism>
<dbReference type="Proteomes" id="UP000177190">
    <property type="component" value="Unassembled WGS sequence"/>
</dbReference>